<accession>A0ACC1SH33</accession>
<name>A0ACC1SH33_9HYPO</name>
<evidence type="ECO:0000313" key="1">
    <source>
        <dbReference type="EMBL" id="KAJ3539425.1"/>
    </source>
</evidence>
<dbReference type="Proteomes" id="UP001148629">
    <property type="component" value="Unassembled WGS sequence"/>
</dbReference>
<keyword evidence="2" id="KW-1185">Reference proteome</keyword>
<dbReference type="EMBL" id="JANRMS010000462">
    <property type="protein sequence ID" value="KAJ3539425.1"/>
    <property type="molecule type" value="Genomic_DNA"/>
</dbReference>
<sequence length="338" mass="37864">MADNSSANEKESTPRITGAASKSKKGTDPTASPETPKPRCPLHAIRHVFCDKLSPCSNCRLRNDECFVSTNDLSQTTVPTDKKDMGGQRWRRYQQRGHRQGGHHRGGTWTRRTIIRGTTTQTHREVMTNHGAMRLLRPRDRHALEILMTTRPRFVCKEMANQRSKIHATEEELIQLEEELEMARSHRRKIRAANATRLDQSESTHDSGMAEGSPSSPGDKALPKANLSVREARRRCEEVDNLLRTERNKMAPLNGQLDSILYALGLSPGEEQGLRRDQVSGKNTGRRLPDEGLALEPHLLTAAAWKPFSLFKASDKVECGSGTGIDIVFKISDTMQLL</sequence>
<proteinExistence type="predicted"/>
<evidence type="ECO:0000313" key="2">
    <source>
        <dbReference type="Proteomes" id="UP001148629"/>
    </source>
</evidence>
<protein>
    <submittedName>
        <fullName evidence="1">Uncharacterized protein</fullName>
    </submittedName>
</protein>
<comment type="caution">
    <text evidence="1">The sequence shown here is derived from an EMBL/GenBank/DDBJ whole genome shotgun (WGS) entry which is preliminary data.</text>
</comment>
<reference evidence="1" key="1">
    <citation type="submission" date="2022-08" db="EMBL/GenBank/DDBJ databases">
        <title>Genome Sequence of Fusarium decemcellulare.</title>
        <authorList>
            <person name="Buettner E."/>
        </authorList>
    </citation>
    <scope>NUCLEOTIDE SEQUENCE</scope>
    <source>
        <strain evidence="1">Babe19</strain>
    </source>
</reference>
<gene>
    <name evidence="1" type="ORF">NM208_g5499</name>
</gene>
<organism evidence="1 2">
    <name type="scientific">Fusarium decemcellulare</name>
    <dbReference type="NCBI Taxonomy" id="57161"/>
    <lineage>
        <taxon>Eukaryota</taxon>
        <taxon>Fungi</taxon>
        <taxon>Dikarya</taxon>
        <taxon>Ascomycota</taxon>
        <taxon>Pezizomycotina</taxon>
        <taxon>Sordariomycetes</taxon>
        <taxon>Hypocreomycetidae</taxon>
        <taxon>Hypocreales</taxon>
        <taxon>Nectriaceae</taxon>
        <taxon>Fusarium</taxon>
        <taxon>Fusarium decemcellulare species complex</taxon>
    </lineage>
</organism>